<protein>
    <submittedName>
        <fullName evidence="3">Uncharacterized protein</fullName>
    </submittedName>
</protein>
<accession>A0ABR8KGM6</accession>
<evidence type="ECO:0000313" key="4">
    <source>
        <dbReference type="Proteomes" id="UP000637383"/>
    </source>
</evidence>
<keyword evidence="2" id="KW-1133">Transmembrane helix</keyword>
<feature type="transmembrane region" description="Helical" evidence="2">
    <location>
        <begin position="184"/>
        <end position="206"/>
    </location>
</feature>
<evidence type="ECO:0000256" key="1">
    <source>
        <dbReference type="SAM" id="MobiDB-lite"/>
    </source>
</evidence>
<dbReference type="Proteomes" id="UP000637383">
    <property type="component" value="Unassembled WGS sequence"/>
</dbReference>
<evidence type="ECO:0000256" key="2">
    <source>
        <dbReference type="SAM" id="Phobius"/>
    </source>
</evidence>
<keyword evidence="4" id="KW-1185">Reference proteome</keyword>
<evidence type="ECO:0000313" key="3">
    <source>
        <dbReference type="EMBL" id="MBD2738014.1"/>
    </source>
</evidence>
<feature type="region of interest" description="Disordered" evidence="1">
    <location>
        <begin position="1"/>
        <end position="23"/>
    </location>
</feature>
<sequence>MNNGNGNGFSSHQSDSIGSSVDASELGEVKTALGRLYKEFDSFKQSQKTERERDRAELQAWAQTNLIQNQLLSKAMVTIEMLTEQLKTQNLSSHEFEQNNADLMQQLTLFMTQLQNTPASSPTIENLEFKGLRSEVAALKSNWSDLVSHTNRLTTTIQELKNTPTPKPITIEKEVYRAEPISKYGTIGMFTALFTLSIFFLVNIFIPVKISDGFYSYLQQILEHTGWTNTKLQRVERRLGTDPNRRR</sequence>
<keyword evidence="2" id="KW-0472">Membrane</keyword>
<feature type="compositionally biased region" description="Polar residues" evidence="1">
    <location>
        <begin position="1"/>
        <end position="22"/>
    </location>
</feature>
<keyword evidence="2" id="KW-0812">Transmembrane</keyword>
<dbReference type="EMBL" id="JACJTU010000041">
    <property type="protein sequence ID" value="MBD2738014.1"/>
    <property type="molecule type" value="Genomic_DNA"/>
</dbReference>
<gene>
    <name evidence="3" type="ORF">H6H03_29705</name>
</gene>
<reference evidence="3 4" key="1">
    <citation type="journal article" date="2020" name="ISME J.">
        <title>Comparative genomics reveals insights into cyanobacterial evolution and habitat adaptation.</title>
        <authorList>
            <person name="Chen M.Y."/>
            <person name="Teng W.K."/>
            <person name="Zhao L."/>
            <person name="Hu C.X."/>
            <person name="Zhou Y.K."/>
            <person name="Han B.P."/>
            <person name="Song L.R."/>
            <person name="Shu W.S."/>
        </authorList>
    </citation>
    <scope>NUCLEOTIDE SEQUENCE [LARGE SCALE GENOMIC DNA]</scope>
    <source>
        <strain evidence="3 4">FACHB-159</strain>
    </source>
</reference>
<name>A0ABR8KGM6_9NOSO</name>
<comment type="caution">
    <text evidence="3">The sequence shown here is derived from an EMBL/GenBank/DDBJ whole genome shotgun (WGS) entry which is preliminary data.</text>
</comment>
<proteinExistence type="predicted"/>
<organism evidence="3 4">
    <name type="scientific">Nostoc paludosum FACHB-159</name>
    <dbReference type="NCBI Taxonomy" id="2692908"/>
    <lineage>
        <taxon>Bacteria</taxon>
        <taxon>Bacillati</taxon>
        <taxon>Cyanobacteriota</taxon>
        <taxon>Cyanophyceae</taxon>
        <taxon>Nostocales</taxon>
        <taxon>Nostocaceae</taxon>
        <taxon>Nostoc</taxon>
    </lineage>
</organism>